<dbReference type="STRING" id="667725.A0A0L0G3J7"/>
<keyword evidence="2" id="KW-0378">Hydrolase</keyword>
<dbReference type="GO" id="GO:0008239">
    <property type="term" value="F:dipeptidyl-peptidase activity"/>
    <property type="evidence" value="ECO:0007669"/>
    <property type="project" value="TreeGrafter"/>
</dbReference>
<proteinExistence type="predicted"/>
<dbReference type="AlphaFoldDB" id="A0A0L0G3J7"/>
<evidence type="ECO:0008006" key="5">
    <source>
        <dbReference type="Google" id="ProtNLM"/>
    </source>
</evidence>
<gene>
    <name evidence="3" type="ORF">SARC_04120</name>
</gene>
<dbReference type="Proteomes" id="UP000054560">
    <property type="component" value="Unassembled WGS sequence"/>
</dbReference>
<evidence type="ECO:0000256" key="2">
    <source>
        <dbReference type="ARBA" id="ARBA00022801"/>
    </source>
</evidence>
<dbReference type="eggNOG" id="ENOG502QT89">
    <property type="taxonomic scope" value="Eukaryota"/>
</dbReference>
<dbReference type="Pfam" id="PF03571">
    <property type="entry name" value="Peptidase_M49"/>
    <property type="match status" value="1"/>
</dbReference>
<keyword evidence="4" id="KW-1185">Reference proteome</keyword>
<dbReference type="GO" id="GO:0005737">
    <property type="term" value="C:cytoplasm"/>
    <property type="evidence" value="ECO:0007669"/>
    <property type="project" value="TreeGrafter"/>
</dbReference>
<dbReference type="PANTHER" id="PTHR23422">
    <property type="entry name" value="DIPEPTIDYL PEPTIDASE III-RELATED"/>
    <property type="match status" value="1"/>
</dbReference>
<dbReference type="GeneID" id="25904624"/>
<sequence length="390" mass="43587">MTKQEFNTWVSTLSEDDKARARGYYTVIRRDPTTRDLTMVDYNVEYAQFLQPAAALLRQASNMVSNKQLANFLKLRADSFESNDYFESECAWLDVPTDSAIEVTIGPYEVYEDALFGYKAAFEAYISVSDPAGTEKLKKFSFRMSELEANLPIKEEYKNKALVGVQPIIVVNQVFVGGDRGGAATAAYNLPNNEQVIAKKGSKMIILKNVQQRKFNRILKDIANVVIADDQLQYVTFDAFFTHILAHEMCHGIGPHTITLDDGTTSTVGRQLENHHSALEESKADVAGCRLFGLNEAHGKGQALQLIYMLREGGFKYDEQTMKFSVNFDTVKQKFTDLTRLIMETQAKGNKAAAKTLLDEYVVLTDPVKTALANITATGVPVDIEPVRLM</sequence>
<evidence type="ECO:0000256" key="1">
    <source>
        <dbReference type="ARBA" id="ARBA00022723"/>
    </source>
</evidence>
<accession>A0A0L0G3J7</accession>
<keyword evidence="1" id="KW-0479">Metal-binding</keyword>
<dbReference type="GO" id="GO:0046872">
    <property type="term" value="F:metal ion binding"/>
    <property type="evidence" value="ECO:0007669"/>
    <property type="project" value="UniProtKB-KW"/>
</dbReference>
<dbReference type="OrthoDB" id="510307at2759"/>
<dbReference type="EMBL" id="KQ241819">
    <property type="protein sequence ID" value="KNC83620.1"/>
    <property type="molecule type" value="Genomic_DNA"/>
</dbReference>
<dbReference type="Gene3D" id="3.30.540.30">
    <property type="match status" value="1"/>
</dbReference>
<reference evidence="3 4" key="1">
    <citation type="submission" date="2011-02" db="EMBL/GenBank/DDBJ databases">
        <title>The Genome Sequence of Sphaeroforma arctica JP610.</title>
        <authorList>
            <consortium name="The Broad Institute Genome Sequencing Platform"/>
            <person name="Russ C."/>
            <person name="Cuomo C."/>
            <person name="Young S.K."/>
            <person name="Zeng Q."/>
            <person name="Gargeya S."/>
            <person name="Alvarado L."/>
            <person name="Berlin A."/>
            <person name="Chapman S.B."/>
            <person name="Chen Z."/>
            <person name="Freedman E."/>
            <person name="Gellesch M."/>
            <person name="Goldberg J."/>
            <person name="Griggs A."/>
            <person name="Gujja S."/>
            <person name="Heilman E."/>
            <person name="Heiman D."/>
            <person name="Howarth C."/>
            <person name="Mehta T."/>
            <person name="Neiman D."/>
            <person name="Pearson M."/>
            <person name="Roberts A."/>
            <person name="Saif S."/>
            <person name="Shea T."/>
            <person name="Shenoy N."/>
            <person name="Sisk P."/>
            <person name="Stolte C."/>
            <person name="Sykes S."/>
            <person name="White J."/>
            <person name="Yandava C."/>
            <person name="Burger G."/>
            <person name="Gray M.W."/>
            <person name="Holland P.W.H."/>
            <person name="King N."/>
            <person name="Lang F.B.F."/>
            <person name="Roger A.J."/>
            <person name="Ruiz-Trillo I."/>
            <person name="Haas B."/>
            <person name="Nusbaum C."/>
            <person name="Birren B."/>
        </authorList>
    </citation>
    <scope>NUCLEOTIDE SEQUENCE [LARGE SCALE GENOMIC DNA]</scope>
    <source>
        <strain evidence="3 4">JP610</strain>
    </source>
</reference>
<evidence type="ECO:0000313" key="4">
    <source>
        <dbReference type="Proteomes" id="UP000054560"/>
    </source>
</evidence>
<evidence type="ECO:0000313" key="3">
    <source>
        <dbReference type="EMBL" id="KNC83620.1"/>
    </source>
</evidence>
<name>A0A0L0G3J7_9EUKA</name>
<protein>
    <recommendedName>
        <fullName evidence="5">Peptidase family M49</fullName>
    </recommendedName>
</protein>
<dbReference type="RefSeq" id="XP_014157522.1">
    <property type="nucleotide sequence ID" value="XM_014302047.1"/>
</dbReference>
<dbReference type="PANTHER" id="PTHR23422:SF9">
    <property type="entry name" value="ZN-DEPENDENT HYDROLASE"/>
    <property type="match status" value="1"/>
</dbReference>
<organism evidence="3 4">
    <name type="scientific">Sphaeroforma arctica JP610</name>
    <dbReference type="NCBI Taxonomy" id="667725"/>
    <lineage>
        <taxon>Eukaryota</taxon>
        <taxon>Ichthyosporea</taxon>
        <taxon>Ichthyophonida</taxon>
        <taxon>Sphaeroforma</taxon>
    </lineage>
</organism>
<dbReference type="InterPro" id="IPR039461">
    <property type="entry name" value="Peptidase_M49"/>
</dbReference>